<reference evidence="2" key="1">
    <citation type="submission" date="2022-11" db="UniProtKB">
        <authorList>
            <consortium name="WormBaseParasite"/>
        </authorList>
    </citation>
    <scope>IDENTIFICATION</scope>
</reference>
<protein>
    <submittedName>
        <fullName evidence="2">Uncharacterized protein</fullName>
    </submittedName>
</protein>
<dbReference type="AlphaFoldDB" id="A0A915JH72"/>
<dbReference type="WBParaSite" id="nRc.2.0.1.t25466-RA">
    <property type="protein sequence ID" value="nRc.2.0.1.t25466-RA"/>
    <property type="gene ID" value="nRc.2.0.1.g25466"/>
</dbReference>
<accession>A0A915JH72</accession>
<name>A0A915JH72_ROMCU</name>
<evidence type="ECO:0000313" key="1">
    <source>
        <dbReference type="Proteomes" id="UP000887565"/>
    </source>
</evidence>
<organism evidence="1 2">
    <name type="scientific">Romanomermis culicivorax</name>
    <name type="common">Nematode worm</name>
    <dbReference type="NCBI Taxonomy" id="13658"/>
    <lineage>
        <taxon>Eukaryota</taxon>
        <taxon>Metazoa</taxon>
        <taxon>Ecdysozoa</taxon>
        <taxon>Nematoda</taxon>
        <taxon>Enoplea</taxon>
        <taxon>Dorylaimia</taxon>
        <taxon>Mermithida</taxon>
        <taxon>Mermithoidea</taxon>
        <taxon>Mermithidae</taxon>
        <taxon>Romanomermis</taxon>
    </lineage>
</organism>
<sequence>MPPSAITVLSPNLAAPPVLGQILDTATATSASAPAVSQILPPINTEQTNIDRTDSTKSFVNLDPLLAPAATLAPTSDHHSSLAMANANEVHNFGL</sequence>
<keyword evidence="1" id="KW-1185">Reference proteome</keyword>
<evidence type="ECO:0000313" key="2">
    <source>
        <dbReference type="WBParaSite" id="nRc.2.0.1.t25466-RA"/>
    </source>
</evidence>
<proteinExistence type="predicted"/>
<dbReference type="Proteomes" id="UP000887565">
    <property type="component" value="Unplaced"/>
</dbReference>